<evidence type="ECO:0000313" key="5">
    <source>
        <dbReference type="EMBL" id="TWJ17744.1"/>
    </source>
</evidence>
<comment type="similarity">
    <text evidence="3">Belongs to the HAD-like hydrolase superfamily. CbbY/CbbZ/Gph/YieH family.</text>
</comment>
<dbReference type="InterPro" id="IPR023198">
    <property type="entry name" value="PGP-like_dom2"/>
</dbReference>
<evidence type="ECO:0000313" key="6">
    <source>
        <dbReference type="Proteomes" id="UP000319449"/>
    </source>
</evidence>
<dbReference type="SFLD" id="SFLDS00003">
    <property type="entry name" value="Haloacid_Dehalogenase"/>
    <property type="match status" value="1"/>
</dbReference>
<dbReference type="GO" id="GO:0008967">
    <property type="term" value="F:phosphoglycolate phosphatase activity"/>
    <property type="evidence" value="ECO:0007669"/>
    <property type="project" value="UniProtKB-EC"/>
</dbReference>
<dbReference type="InterPro" id="IPR050155">
    <property type="entry name" value="HAD-like_hydrolase_sf"/>
</dbReference>
<sequence>MMSTIKLIIFDLDGTLIDSLDDLTQAVNNMRSAFGLDPIDRNAVRGMVGQGARNLVERALPKAGQAEVEQGLSLFLAYNEEHVADRTVPYPGVRETLELLSSRGFTSVVVSNKNQLLCRKVLEQLHLDGIFKGIYGADSLPARKPSPEPLRHVMRVCGYSADETIMVGDSINDVAAGVAAGVLTIGCNYGYGEPTELDGAAIRIREFAELLALPLFAAELPVRD</sequence>
<comment type="caution">
    <text evidence="5">The sequence shown here is derived from an EMBL/GenBank/DDBJ whole genome shotgun (WGS) entry which is preliminary data.</text>
</comment>
<dbReference type="PANTHER" id="PTHR43434">
    <property type="entry name" value="PHOSPHOGLYCOLATE PHOSPHATASE"/>
    <property type="match status" value="1"/>
</dbReference>
<dbReference type="NCBIfam" id="TIGR01549">
    <property type="entry name" value="HAD-SF-IA-v1"/>
    <property type="match status" value="1"/>
</dbReference>
<dbReference type="AlphaFoldDB" id="A0A562VIX5"/>
<comment type="pathway">
    <text evidence="2">Organic acid metabolism; glycolate biosynthesis; glycolate from 2-phosphoglycolate: step 1/1.</text>
</comment>
<dbReference type="Gene3D" id="3.40.50.1000">
    <property type="entry name" value="HAD superfamily/HAD-like"/>
    <property type="match status" value="1"/>
</dbReference>
<dbReference type="SFLD" id="SFLDG01135">
    <property type="entry name" value="C1.5.6:_HAD__Beta-PGM__Phospha"/>
    <property type="match status" value="1"/>
</dbReference>
<dbReference type="NCBIfam" id="TIGR01509">
    <property type="entry name" value="HAD-SF-IA-v3"/>
    <property type="match status" value="1"/>
</dbReference>
<accession>A0A562VIX5</accession>
<protein>
    <recommendedName>
        <fullName evidence="4">phosphoglycolate phosphatase</fullName>
        <ecNumber evidence="4">3.1.3.18</ecNumber>
    </recommendedName>
</protein>
<dbReference type="EMBL" id="VLLN01000019">
    <property type="protein sequence ID" value="TWJ17744.1"/>
    <property type="molecule type" value="Genomic_DNA"/>
</dbReference>
<dbReference type="PRINTS" id="PR00413">
    <property type="entry name" value="HADHALOGNASE"/>
</dbReference>
<dbReference type="GO" id="GO:0005829">
    <property type="term" value="C:cytosol"/>
    <property type="evidence" value="ECO:0007669"/>
    <property type="project" value="TreeGrafter"/>
</dbReference>
<dbReference type="RefSeq" id="WP_246125871.1">
    <property type="nucleotide sequence ID" value="NZ_VLLN01000019.1"/>
</dbReference>
<organism evidence="5 6">
    <name type="scientific">Geobacter argillaceus</name>
    <dbReference type="NCBI Taxonomy" id="345631"/>
    <lineage>
        <taxon>Bacteria</taxon>
        <taxon>Pseudomonadati</taxon>
        <taxon>Thermodesulfobacteriota</taxon>
        <taxon>Desulfuromonadia</taxon>
        <taxon>Geobacterales</taxon>
        <taxon>Geobacteraceae</taxon>
        <taxon>Geobacter</taxon>
    </lineage>
</organism>
<dbReference type="GO" id="GO:0006281">
    <property type="term" value="P:DNA repair"/>
    <property type="evidence" value="ECO:0007669"/>
    <property type="project" value="TreeGrafter"/>
</dbReference>
<evidence type="ECO:0000256" key="1">
    <source>
        <dbReference type="ARBA" id="ARBA00000830"/>
    </source>
</evidence>
<dbReference type="EC" id="3.1.3.18" evidence="4"/>
<evidence type="ECO:0000256" key="3">
    <source>
        <dbReference type="ARBA" id="ARBA00006171"/>
    </source>
</evidence>
<comment type="catalytic activity">
    <reaction evidence="1">
        <text>2-phosphoglycolate + H2O = glycolate + phosphate</text>
        <dbReference type="Rhea" id="RHEA:14369"/>
        <dbReference type="ChEBI" id="CHEBI:15377"/>
        <dbReference type="ChEBI" id="CHEBI:29805"/>
        <dbReference type="ChEBI" id="CHEBI:43474"/>
        <dbReference type="ChEBI" id="CHEBI:58033"/>
        <dbReference type="EC" id="3.1.3.18"/>
    </reaction>
</comment>
<dbReference type="Gene3D" id="1.10.150.240">
    <property type="entry name" value="Putative phosphatase, domain 2"/>
    <property type="match status" value="1"/>
</dbReference>
<evidence type="ECO:0000256" key="4">
    <source>
        <dbReference type="ARBA" id="ARBA00013078"/>
    </source>
</evidence>
<dbReference type="InterPro" id="IPR023214">
    <property type="entry name" value="HAD_sf"/>
</dbReference>
<dbReference type="Pfam" id="PF13419">
    <property type="entry name" value="HAD_2"/>
    <property type="match status" value="1"/>
</dbReference>
<dbReference type="FunFam" id="3.40.50.1000:FF:000022">
    <property type="entry name" value="Phosphoglycolate phosphatase"/>
    <property type="match status" value="1"/>
</dbReference>
<reference evidence="5 6" key="1">
    <citation type="submission" date="2019-07" db="EMBL/GenBank/DDBJ databases">
        <title>Genomic Encyclopedia of Archaeal and Bacterial Type Strains, Phase II (KMG-II): from individual species to whole genera.</title>
        <authorList>
            <person name="Goeker M."/>
        </authorList>
    </citation>
    <scope>NUCLEOTIDE SEQUENCE [LARGE SCALE GENOMIC DNA]</scope>
    <source>
        <strain evidence="5 6">ATCC BAA-1139</strain>
    </source>
</reference>
<name>A0A562VIX5_9BACT</name>
<proteinExistence type="inferred from homology"/>
<gene>
    <name evidence="5" type="ORF">JN12_02861</name>
</gene>
<dbReference type="InterPro" id="IPR006439">
    <property type="entry name" value="HAD-SF_hydro_IA"/>
</dbReference>
<keyword evidence="6" id="KW-1185">Reference proteome</keyword>
<dbReference type="PANTHER" id="PTHR43434:SF1">
    <property type="entry name" value="PHOSPHOGLYCOLATE PHOSPHATASE"/>
    <property type="match status" value="1"/>
</dbReference>
<evidence type="ECO:0000256" key="2">
    <source>
        <dbReference type="ARBA" id="ARBA00004818"/>
    </source>
</evidence>
<dbReference type="InterPro" id="IPR036412">
    <property type="entry name" value="HAD-like_sf"/>
</dbReference>
<dbReference type="SUPFAM" id="SSF56784">
    <property type="entry name" value="HAD-like"/>
    <property type="match status" value="1"/>
</dbReference>
<dbReference type="SFLD" id="SFLDG01129">
    <property type="entry name" value="C1.5:_HAD__Beta-PGM__Phosphata"/>
    <property type="match status" value="1"/>
</dbReference>
<dbReference type="InterPro" id="IPR041492">
    <property type="entry name" value="HAD_2"/>
</dbReference>
<dbReference type="Proteomes" id="UP000319449">
    <property type="component" value="Unassembled WGS sequence"/>
</dbReference>